<comment type="caution">
    <text evidence="2">The sequence shown here is derived from an EMBL/GenBank/DDBJ whole genome shotgun (WGS) entry which is preliminary data.</text>
</comment>
<sequence length="107" mass="12694">MPYKRERLEELIREMAARFLEEESSGISMITVTRVETSKDKKEARIFFTVLPQEKEKAALDFAKRKSGLCRDYIVKHTRIGRPPRVKFFIDQGEKNRQRIDFLSQND</sequence>
<reference evidence="2 3" key="1">
    <citation type="journal article" date="2016" name="Nat. Commun.">
        <title>Thousands of microbial genomes shed light on interconnected biogeochemical processes in an aquifer system.</title>
        <authorList>
            <person name="Anantharaman K."/>
            <person name="Brown C.T."/>
            <person name="Hug L.A."/>
            <person name="Sharon I."/>
            <person name="Castelle C.J."/>
            <person name="Probst A.J."/>
            <person name="Thomas B.C."/>
            <person name="Singh A."/>
            <person name="Wilkins M.J."/>
            <person name="Karaoz U."/>
            <person name="Brodie E.L."/>
            <person name="Williams K.H."/>
            <person name="Hubbard S.S."/>
            <person name="Banfield J.F."/>
        </authorList>
    </citation>
    <scope>NUCLEOTIDE SEQUENCE [LARGE SCALE GENOMIC DNA]</scope>
</reference>
<dbReference type="InterPro" id="IPR015946">
    <property type="entry name" value="KH_dom-like_a/b"/>
</dbReference>
<dbReference type="Pfam" id="PF02033">
    <property type="entry name" value="RBFA"/>
    <property type="match status" value="1"/>
</dbReference>
<evidence type="ECO:0000313" key="3">
    <source>
        <dbReference type="Proteomes" id="UP000176800"/>
    </source>
</evidence>
<dbReference type="GO" id="GO:0006364">
    <property type="term" value="P:rRNA processing"/>
    <property type="evidence" value="ECO:0007669"/>
    <property type="project" value="InterPro"/>
</dbReference>
<dbReference type="InterPro" id="IPR023799">
    <property type="entry name" value="RbfA_dom_sf"/>
</dbReference>
<name>A0A1G2U089_9BACT</name>
<dbReference type="SUPFAM" id="SSF89919">
    <property type="entry name" value="Ribosome-binding factor A, RbfA"/>
    <property type="match status" value="1"/>
</dbReference>
<evidence type="ECO:0000313" key="2">
    <source>
        <dbReference type="EMBL" id="OHB02948.1"/>
    </source>
</evidence>
<accession>A0A1G2U089</accession>
<proteinExistence type="predicted"/>
<dbReference type="AlphaFoldDB" id="A0A1G2U089"/>
<evidence type="ECO:0000256" key="1">
    <source>
        <dbReference type="ARBA" id="ARBA00022517"/>
    </source>
</evidence>
<dbReference type="Proteomes" id="UP000176800">
    <property type="component" value="Unassembled WGS sequence"/>
</dbReference>
<dbReference type="NCBIfam" id="TIGR00082">
    <property type="entry name" value="rbfA"/>
    <property type="match status" value="1"/>
</dbReference>
<dbReference type="InterPro" id="IPR000238">
    <property type="entry name" value="RbfA"/>
</dbReference>
<dbReference type="Gene3D" id="3.30.300.20">
    <property type="match status" value="1"/>
</dbReference>
<keyword evidence="1" id="KW-0690">Ribosome biogenesis</keyword>
<gene>
    <name evidence="2" type="ORF">A3B14_00680</name>
</gene>
<protein>
    <submittedName>
        <fullName evidence="2">Ribosome-binding factor A</fullName>
    </submittedName>
</protein>
<organism evidence="2 3">
    <name type="scientific">Candidatus Zambryskibacteria bacterium RIFCSPLOWO2_01_FULL_45_21</name>
    <dbReference type="NCBI Taxonomy" id="1802761"/>
    <lineage>
        <taxon>Bacteria</taxon>
        <taxon>Candidatus Zambryskiibacteriota</taxon>
    </lineage>
</organism>
<dbReference type="EMBL" id="MHWE01000024">
    <property type="protein sequence ID" value="OHB02948.1"/>
    <property type="molecule type" value="Genomic_DNA"/>
</dbReference>